<name>A0A183E6D8_9BILA</name>
<reference evidence="4" key="1">
    <citation type="submission" date="2016-06" db="UniProtKB">
        <authorList>
            <consortium name="WormBaseParasite"/>
        </authorList>
    </citation>
    <scope>IDENTIFICATION</scope>
</reference>
<reference evidence="2 3" key="2">
    <citation type="submission" date="2018-11" db="EMBL/GenBank/DDBJ databases">
        <authorList>
            <consortium name="Pathogen Informatics"/>
        </authorList>
    </citation>
    <scope>NUCLEOTIDE SEQUENCE [LARGE SCALE GENOMIC DNA]</scope>
</reference>
<dbReference type="InterPro" id="IPR056581">
    <property type="entry name" value="TPR_Edg1"/>
</dbReference>
<dbReference type="AlphaFoldDB" id="A0A183E6D8"/>
<dbReference type="WBParaSite" id="GPUH_0001655101-mRNA-1">
    <property type="protein sequence ID" value="GPUH_0001655101-mRNA-1"/>
    <property type="gene ID" value="GPUH_0001655101"/>
</dbReference>
<protein>
    <submittedName>
        <fullName evidence="4">THO complex subunit 2</fullName>
    </submittedName>
</protein>
<evidence type="ECO:0000313" key="4">
    <source>
        <dbReference type="WBParaSite" id="GPUH_0001655101-mRNA-1"/>
    </source>
</evidence>
<dbReference type="EMBL" id="UYRT01083875">
    <property type="protein sequence ID" value="VDN28063.1"/>
    <property type="molecule type" value="Genomic_DNA"/>
</dbReference>
<dbReference type="Proteomes" id="UP000271098">
    <property type="component" value="Unassembled WGS sequence"/>
</dbReference>
<sequence>MLLTKKPQKRASDTAKNTVKEFVLSAEKLINRISCHDFDIFEMQRLAEVDFDEKLNIDLFKKACQVLPIIESIVDLRAIDNFLKFIKRLAYNCDSWESMMLYFYEKFRLEDGSLKEWGDFYQCAWLLMLSPTGAMKPLLMECLDNILMVPNLLMVLRNLPGYCNVKLEATLDNSSNTEQKAPVLVIALR</sequence>
<feature type="domain" description="Edg1 TPR repeats region" evidence="1">
    <location>
        <begin position="18"/>
        <end position="122"/>
    </location>
</feature>
<proteinExistence type="predicted"/>
<organism evidence="4">
    <name type="scientific">Gongylonema pulchrum</name>
    <dbReference type="NCBI Taxonomy" id="637853"/>
    <lineage>
        <taxon>Eukaryota</taxon>
        <taxon>Metazoa</taxon>
        <taxon>Ecdysozoa</taxon>
        <taxon>Nematoda</taxon>
        <taxon>Chromadorea</taxon>
        <taxon>Rhabditida</taxon>
        <taxon>Spirurina</taxon>
        <taxon>Spiruromorpha</taxon>
        <taxon>Spiruroidea</taxon>
        <taxon>Gongylonematidae</taxon>
        <taxon>Gongylonema</taxon>
    </lineage>
</organism>
<evidence type="ECO:0000313" key="3">
    <source>
        <dbReference type="Proteomes" id="UP000271098"/>
    </source>
</evidence>
<accession>A0A183E6D8</accession>
<gene>
    <name evidence="2" type="ORF">GPUH_LOCUS16528</name>
</gene>
<dbReference type="Pfam" id="PF24293">
    <property type="entry name" value="TPR_Edg1"/>
    <property type="match status" value="1"/>
</dbReference>
<dbReference type="OrthoDB" id="5818661at2759"/>
<keyword evidence="3" id="KW-1185">Reference proteome</keyword>
<evidence type="ECO:0000259" key="1">
    <source>
        <dbReference type="Pfam" id="PF24293"/>
    </source>
</evidence>
<evidence type="ECO:0000313" key="2">
    <source>
        <dbReference type="EMBL" id="VDN28063.1"/>
    </source>
</evidence>